<feature type="coiled-coil region" evidence="2">
    <location>
        <begin position="8"/>
        <end position="80"/>
    </location>
</feature>
<dbReference type="Proteomes" id="UP000288716">
    <property type="component" value="Unassembled WGS sequence"/>
</dbReference>
<dbReference type="EMBL" id="NCKV01000293">
    <property type="protein sequence ID" value="RWS31029.1"/>
    <property type="molecule type" value="Genomic_DNA"/>
</dbReference>
<dbReference type="AlphaFoldDB" id="A0A443SU36"/>
<dbReference type="Gene3D" id="1.20.5.350">
    <property type="match status" value="1"/>
</dbReference>
<name>A0A443SU36_9ACAR</name>
<comment type="similarity">
    <text evidence="1">Belongs to the troponin I family.</text>
</comment>
<dbReference type="InterPro" id="IPR050875">
    <property type="entry name" value="Troponin_I"/>
</dbReference>
<comment type="caution">
    <text evidence="3">The sequence shown here is derived from an EMBL/GenBank/DDBJ whole genome shotgun (WGS) entry which is preliminary data.</text>
</comment>
<dbReference type="STRING" id="299467.A0A443SU36"/>
<evidence type="ECO:0000256" key="2">
    <source>
        <dbReference type="SAM" id="Coils"/>
    </source>
</evidence>
<dbReference type="PANTHER" id="PTHR13738:SF1">
    <property type="entry name" value="TROPONIN I"/>
    <property type="match status" value="1"/>
</dbReference>
<dbReference type="SUPFAM" id="SSF90250">
    <property type="entry name" value="Troponin coil-coiled subunits"/>
    <property type="match status" value="1"/>
</dbReference>
<gene>
    <name evidence="3" type="ORF">B4U80_10980</name>
</gene>
<dbReference type="InterPro" id="IPR001978">
    <property type="entry name" value="Troponin"/>
</dbReference>
<dbReference type="GO" id="GO:0006936">
    <property type="term" value="P:muscle contraction"/>
    <property type="evidence" value="ECO:0007669"/>
    <property type="project" value="TreeGrafter"/>
</dbReference>
<dbReference type="InterPro" id="IPR038077">
    <property type="entry name" value="Troponin_sf"/>
</dbReference>
<protein>
    <submittedName>
        <fullName evidence="3">Troponin I protein-like protein</fullName>
    </submittedName>
</protein>
<dbReference type="VEuPathDB" id="VectorBase:LDEU001007"/>
<dbReference type="Pfam" id="PF00992">
    <property type="entry name" value="Troponin"/>
    <property type="match status" value="1"/>
</dbReference>
<proteinExistence type="inferred from homology"/>
<evidence type="ECO:0000256" key="1">
    <source>
        <dbReference type="ARBA" id="ARBA00009930"/>
    </source>
</evidence>
<dbReference type="OrthoDB" id="371899at2759"/>
<evidence type="ECO:0000313" key="3">
    <source>
        <dbReference type="EMBL" id="RWS31029.1"/>
    </source>
</evidence>
<accession>A0A443SU36</accession>
<organism evidence="3 4">
    <name type="scientific">Leptotrombidium deliense</name>
    <dbReference type="NCBI Taxonomy" id="299467"/>
    <lineage>
        <taxon>Eukaryota</taxon>
        <taxon>Metazoa</taxon>
        <taxon>Ecdysozoa</taxon>
        <taxon>Arthropoda</taxon>
        <taxon>Chelicerata</taxon>
        <taxon>Arachnida</taxon>
        <taxon>Acari</taxon>
        <taxon>Acariformes</taxon>
        <taxon>Trombidiformes</taxon>
        <taxon>Prostigmata</taxon>
        <taxon>Anystina</taxon>
        <taxon>Parasitengona</taxon>
        <taxon>Trombiculoidea</taxon>
        <taxon>Trombiculidae</taxon>
        <taxon>Leptotrombidium</taxon>
    </lineage>
</organism>
<sequence>MRSYFDYKKDEKMKLEERERKKAEVRRRLEEQAKAAKGKKGFMTPERKKKLRQLLRNKAAEELKREQARRAEERKRIIRERAGQPKHVDAGNEASYMKVCKDYQERIKQLHDVKFDLEVEVKHKDIIVSRFVINY</sequence>
<reference evidence="3 4" key="1">
    <citation type="journal article" date="2018" name="Gigascience">
        <title>Genomes of trombidid mites reveal novel predicted allergens and laterally-transferred genes associated with secondary metabolism.</title>
        <authorList>
            <person name="Dong X."/>
            <person name="Chaisiri K."/>
            <person name="Xia D."/>
            <person name="Armstrong S.D."/>
            <person name="Fang Y."/>
            <person name="Donnelly M.J."/>
            <person name="Kadowaki T."/>
            <person name="McGarry J.W."/>
            <person name="Darby A.C."/>
            <person name="Makepeace B.L."/>
        </authorList>
    </citation>
    <scope>NUCLEOTIDE SEQUENCE [LARGE SCALE GENOMIC DNA]</scope>
    <source>
        <strain evidence="3">UoL-UT</strain>
    </source>
</reference>
<dbReference type="PANTHER" id="PTHR13738">
    <property type="entry name" value="TROPONIN I"/>
    <property type="match status" value="1"/>
</dbReference>
<dbReference type="GO" id="GO:0005861">
    <property type="term" value="C:troponin complex"/>
    <property type="evidence" value="ECO:0007669"/>
    <property type="project" value="InterPro"/>
</dbReference>
<evidence type="ECO:0000313" key="4">
    <source>
        <dbReference type="Proteomes" id="UP000288716"/>
    </source>
</evidence>
<keyword evidence="4" id="KW-1185">Reference proteome</keyword>
<keyword evidence="2" id="KW-0175">Coiled coil</keyword>